<dbReference type="EMBL" id="JAGBKM010000001">
    <property type="protein sequence ID" value="MBO1529844.1"/>
    <property type="molecule type" value="Genomic_DNA"/>
</dbReference>
<name>A0ABS3NLE5_9GAMM</name>
<keyword evidence="1" id="KW-1133">Transmembrane helix</keyword>
<keyword evidence="3" id="KW-1185">Reference proteome</keyword>
<dbReference type="Proteomes" id="UP000664554">
    <property type="component" value="Unassembled WGS sequence"/>
</dbReference>
<comment type="caution">
    <text evidence="2">The sequence shown here is derived from an EMBL/GenBank/DDBJ whole genome shotgun (WGS) entry which is preliminary data.</text>
</comment>
<gene>
    <name evidence="2" type="ORF">J3492_01265</name>
</gene>
<accession>A0ABS3NLE5</accession>
<evidence type="ECO:0000256" key="1">
    <source>
        <dbReference type="SAM" id="Phobius"/>
    </source>
</evidence>
<dbReference type="InterPro" id="IPR021529">
    <property type="entry name" value="DUF2798"/>
</dbReference>
<feature type="transmembrane region" description="Helical" evidence="1">
    <location>
        <begin position="7"/>
        <end position="30"/>
    </location>
</feature>
<evidence type="ECO:0000313" key="2">
    <source>
        <dbReference type="EMBL" id="MBO1529844.1"/>
    </source>
</evidence>
<keyword evidence="1" id="KW-0812">Transmembrane</keyword>
<evidence type="ECO:0000313" key="3">
    <source>
        <dbReference type="Proteomes" id="UP000664554"/>
    </source>
</evidence>
<reference evidence="2 3" key="1">
    <citation type="submission" date="2021-03" db="EMBL/GenBank/DDBJ databases">
        <authorList>
            <person name="Shang D.-D."/>
            <person name="Du Z.-J."/>
            <person name="Chen G.-J."/>
        </authorList>
    </citation>
    <scope>NUCLEOTIDE SEQUENCE [LARGE SCALE GENOMIC DNA]</scope>
    <source>
        <strain evidence="2 3">F1192</strain>
    </source>
</reference>
<sequence length="73" mass="8269">MNLKFRIVNTAIMSTLLSFMMTMFITFINLGLSEEFFINFLNAWKVALPAAFFAVLIIGQPVQKLTARILAPK</sequence>
<dbReference type="Pfam" id="PF11391">
    <property type="entry name" value="DUF2798"/>
    <property type="match status" value="1"/>
</dbReference>
<protein>
    <submittedName>
        <fullName evidence="2">DUF2798 domain-containing protein</fullName>
    </submittedName>
</protein>
<keyword evidence="1" id="KW-0472">Membrane</keyword>
<organism evidence="2 3">
    <name type="scientific">Psychrobacter coccoides</name>
    <dbReference type="NCBI Taxonomy" id="2818440"/>
    <lineage>
        <taxon>Bacteria</taxon>
        <taxon>Pseudomonadati</taxon>
        <taxon>Pseudomonadota</taxon>
        <taxon>Gammaproteobacteria</taxon>
        <taxon>Moraxellales</taxon>
        <taxon>Moraxellaceae</taxon>
        <taxon>Psychrobacter</taxon>
    </lineage>
</organism>
<dbReference type="RefSeq" id="WP_207988892.1">
    <property type="nucleotide sequence ID" value="NZ_JAGBKM010000001.1"/>
</dbReference>
<feature type="transmembrane region" description="Helical" evidence="1">
    <location>
        <begin position="36"/>
        <end position="58"/>
    </location>
</feature>
<proteinExistence type="predicted"/>